<dbReference type="InterPro" id="IPR003140">
    <property type="entry name" value="PLipase/COase/thioEstase"/>
</dbReference>
<gene>
    <name evidence="2" type="ORF">DKG77_12765</name>
</gene>
<reference evidence="2 3" key="1">
    <citation type="submission" date="2018-05" db="EMBL/GenBank/DDBJ databases">
        <title>Complete genome sequence of Flagellimonas aquimarina ECD12 isolated from seaweed Ecklonia cava.</title>
        <authorList>
            <person name="Choi S."/>
            <person name="Seong C."/>
        </authorList>
    </citation>
    <scope>NUCLEOTIDE SEQUENCE [LARGE SCALE GENOMIC DNA]</scope>
    <source>
        <strain evidence="2 3">ECD12</strain>
    </source>
</reference>
<keyword evidence="3" id="KW-1185">Reference proteome</keyword>
<evidence type="ECO:0000259" key="1">
    <source>
        <dbReference type="Pfam" id="PF02230"/>
    </source>
</evidence>
<evidence type="ECO:0000313" key="2">
    <source>
        <dbReference type="EMBL" id="PWL39087.1"/>
    </source>
</evidence>
<dbReference type="SUPFAM" id="SSF53474">
    <property type="entry name" value="alpha/beta-Hydrolases"/>
    <property type="match status" value="1"/>
</dbReference>
<dbReference type="InterPro" id="IPR029058">
    <property type="entry name" value="AB_hydrolase_fold"/>
</dbReference>
<dbReference type="OrthoDB" id="595091at2"/>
<protein>
    <submittedName>
        <fullName evidence="2">Esterase</fullName>
    </submittedName>
</protein>
<name>A0A316KXW9_9FLAO</name>
<proteinExistence type="predicted"/>
<feature type="domain" description="Phospholipase/carboxylesterase/thioesterase" evidence="1">
    <location>
        <begin position="25"/>
        <end position="210"/>
    </location>
</feature>
<dbReference type="AlphaFoldDB" id="A0A316KXW9"/>
<comment type="caution">
    <text evidence="2">The sequence shown here is derived from an EMBL/GenBank/DDBJ whole genome shotgun (WGS) entry which is preliminary data.</text>
</comment>
<organism evidence="2 3">
    <name type="scientific">Flagellimonas aquimarina</name>
    <dbReference type="NCBI Taxonomy" id="2201895"/>
    <lineage>
        <taxon>Bacteria</taxon>
        <taxon>Pseudomonadati</taxon>
        <taxon>Bacteroidota</taxon>
        <taxon>Flavobacteriia</taxon>
        <taxon>Flavobacteriales</taxon>
        <taxon>Flavobacteriaceae</taxon>
        <taxon>Flagellimonas</taxon>
    </lineage>
</organism>
<dbReference type="Gene3D" id="3.40.50.1820">
    <property type="entry name" value="alpha/beta hydrolase"/>
    <property type="match status" value="1"/>
</dbReference>
<evidence type="ECO:0000313" key="3">
    <source>
        <dbReference type="Proteomes" id="UP000245762"/>
    </source>
</evidence>
<dbReference type="EMBL" id="QGEG01000002">
    <property type="protein sequence ID" value="PWL39087.1"/>
    <property type="molecule type" value="Genomic_DNA"/>
</dbReference>
<accession>A0A316KXW9</accession>
<sequence length="214" mass="25072">MDLMEKTVSYSTKNTYVTHNTLTSKTKNVWFVFHGIGYLSKFFIKYFQDLDPDENYIIAPQAPSKYYLKNEYKYVGASWLTKENTLEETGNIINYLDAVFDAEQILPEHNLILFGFSQGVSIATRWAAKRKIKFQNLVLYAGGIPNELKREDFDYLDWNLSKVKIVFGNKDEYMNRERLNMEKTKITDLFRENAKIISFEGGHEMKPEIIKTLI</sequence>
<dbReference type="Proteomes" id="UP000245762">
    <property type="component" value="Unassembled WGS sequence"/>
</dbReference>
<dbReference type="GO" id="GO:0016787">
    <property type="term" value="F:hydrolase activity"/>
    <property type="evidence" value="ECO:0007669"/>
    <property type="project" value="InterPro"/>
</dbReference>
<dbReference type="Pfam" id="PF02230">
    <property type="entry name" value="Abhydrolase_2"/>
    <property type="match status" value="1"/>
</dbReference>